<dbReference type="Pfam" id="PF21892">
    <property type="entry name" value="TMEM145_N"/>
    <property type="match status" value="1"/>
</dbReference>
<reference evidence="3 4" key="1">
    <citation type="journal article" date="2024" name="BMC Genomics">
        <title>De novo assembly and annotation of Popillia japonica's genome with initial clues to its potential as an invasive pest.</title>
        <authorList>
            <person name="Cucini C."/>
            <person name="Boschi S."/>
            <person name="Funari R."/>
            <person name="Cardaioli E."/>
            <person name="Iannotti N."/>
            <person name="Marturano G."/>
            <person name="Paoli F."/>
            <person name="Bruttini M."/>
            <person name="Carapelli A."/>
            <person name="Frati F."/>
            <person name="Nardi F."/>
        </authorList>
    </citation>
    <scope>NUCLEOTIDE SEQUENCE [LARGE SCALE GENOMIC DNA]</scope>
    <source>
        <strain evidence="3">DMR45628</strain>
    </source>
</reference>
<proteinExistence type="predicted"/>
<evidence type="ECO:0000259" key="2">
    <source>
        <dbReference type="Pfam" id="PF21892"/>
    </source>
</evidence>
<dbReference type="PANTHER" id="PTHR23252">
    <property type="entry name" value="INTIMAL THICKNESS RECEPTOR-RELATED"/>
    <property type="match status" value="1"/>
</dbReference>
<feature type="domain" description="GPR180-like N-terminal" evidence="2">
    <location>
        <begin position="21"/>
        <end position="122"/>
    </location>
</feature>
<gene>
    <name evidence="3" type="ORF">QE152_g21859</name>
</gene>
<evidence type="ECO:0000256" key="1">
    <source>
        <dbReference type="SAM" id="SignalP"/>
    </source>
</evidence>
<feature type="signal peptide" evidence="1">
    <location>
        <begin position="1"/>
        <end position="17"/>
    </location>
</feature>
<dbReference type="EMBL" id="JASPKY010000206">
    <property type="protein sequence ID" value="KAK9720839.1"/>
    <property type="molecule type" value="Genomic_DNA"/>
</dbReference>
<dbReference type="InterPro" id="IPR047831">
    <property type="entry name" value="GPR180/TMEM145"/>
</dbReference>
<evidence type="ECO:0000313" key="4">
    <source>
        <dbReference type="Proteomes" id="UP001458880"/>
    </source>
</evidence>
<sequence length="290" mass="32409">MIHLFLIFVLLLKGACTKYLEGELKTSDNWAFLARFCFLSGDGQFEYYIEYNEERGQPNLLLYYDTLDQWPSVYKTSKTCKEKESVLKIEQNQIVNLTINGDNYRELAGCSVVPTQKTSTTTTSNAPNITRELAGCSVVPTQKTSTTTTSNAPNITKNSKNKIANATNVKKSMPTLLTNDTKTALELFSTEAEVSSTETIFTSTDIDMLVALAPFITLLKSLNLITLQVCLKTRMNQQRLMRKSGPNHRFVSERYQQKFRGNKMASEVGLLPATMPEHSGVLEKDGGSLL</sequence>
<keyword evidence="4" id="KW-1185">Reference proteome</keyword>
<dbReference type="PANTHER" id="PTHR23252:SF24">
    <property type="entry name" value="TRANSMEMBRANE PROTEIN 145"/>
    <property type="match status" value="1"/>
</dbReference>
<evidence type="ECO:0000313" key="3">
    <source>
        <dbReference type="EMBL" id="KAK9720839.1"/>
    </source>
</evidence>
<dbReference type="Proteomes" id="UP001458880">
    <property type="component" value="Unassembled WGS sequence"/>
</dbReference>
<feature type="chain" id="PRO_5044024896" description="GPR180-like N-terminal domain-containing protein" evidence="1">
    <location>
        <begin position="18"/>
        <end position="290"/>
    </location>
</feature>
<comment type="caution">
    <text evidence="3">The sequence shown here is derived from an EMBL/GenBank/DDBJ whole genome shotgun (WGS) entry which is preliminary data.</text>
</comment>
<protein>
    <recommendedName>
        <fullName evidence="2">GPR180-like N-terminal domain-containing protein</fullName>
    </recommendedName>
</protein>
<name>A0AAW1KM72_POPJA</name>
<dbReference type="InterPro" id="IPR053880">
    <property type="entry name" value="GPR180-like_N"/>
</dbReference>
<accession>A0AAW1KM72</accession>
<dbReference type="AlphaFoldDB" id="A0AAW1KM72"/>
<keyword evidence="1" id="KW-0732">Signal</keyword>
<organism evidence="3 4">
    <name type="scientific">Popillia japonica</name>
    <name type="common">Japanese beetle</name>
    <dbReference type="NCBI Taxonomy" id="7064"/>
    <lineage>
        <taxon>Eukaryota</taxon>
        <taxon>Metazoa</taxon>
        <taxon>Ecdysozoa</taxon>
        <taxon>Arthropoda</taxon>
        <taxon>Hexapoda</taxon>
        <taxon>Insecta</taxon>
        <taxon>Pterygota</taxon>
        <taxon>Neoptera</taxon>
        <taxon>Endopterygota</taxon>
        <taxon>Coleoptera</taxon>
        <taxon>Polyphaga</taxon>
        <taxon>Scarabaeiformia</taxon>
        <taxon>Scarabaeidae</taxon>
        <taxon>Rutelinae</taxon>
        <taxon>Popillia</taxon>
    </lineage>
</organism>